<dbReference type="GO" id="GO:0090529">
    <property type="term" value="P:cell septum assembly"/>
    <property type="evidence" value="ECO:0007669"/>
    <property type="project" value="InterPro"/>
</dbReference>
<dbReference type="PANTHER" id="PTHR35851:SF1">
    <property type="entry name" value="CELL DIVISION PROTEIN FTSQ"/>
    <property type="match status" value="1"/>
</dbReference>
<dbReference type="Pfam" id="PF08478">
    <property type="entry name" value="POTRA_1"/>
    <property type="match status" value="1"/>
</dbReference>
<evidence type="ECO:0000256" key="6">
    <source>
        <dbReference type="ARBA" id="ARBA00022989"/>
    </source>
</evidence>
<gene>
    <name evidence="9" type="primary">ftsQ</name>
    <name evidence="11" type="ORF">DI536_13800</name>
</gene>
<dbReference type="AlphaFoldDB" id="A0A2W5V9V7"/>
<reference evidence="11 12" key="1">
    <citation type="submission" date="2017-08" db="EMBL/GenBank/DDBJ databases">
        <title>Infants hospitalized years apart are colonized by the same room-sourced microbial strains.</title>
        <authorList>
            <person name="Brooks B."/>
            <person name="Olm M.R."/>
            <person name="Firek B.A."/>
            <person name="Baker R."/>
            <person name="Thomas B.C."/>
            <person name="Morowitz M.J."/>
            <person name="Banfield J.F."/>
        </authorList>
    </citation>
    <scope>NUCLEOTIDE SEQUENCE [LARGE SCALE GENOMIC DNA]</scope>
    <source>
        <strain evidence="11">S2_003_000_R2_14</strain>
    </source>
</reference>
<evidence type="ECO:0000256" key="1">
    <source>
        <dbReference type="ARBA" id="ARBA00004370"/>
    </source>
</evidence>
<protein>
    <recommendedName>
        <fullName evidence="9">Cell division protein FtsQ</fullName>
    </recommendedName>
</protein>
<evidence type="ECO:0000256" key="2">
    <source>
        <dbReference type="ARBA" id="ARBA00022475"/>
    </source>
</evidence>
<comment type="subcellular location">
    <subcellularLocation>
        <location evidence="9">Cell membrane</location>
        <topology evidence="9">Single-pass type II membrane protein</topology>
    </subcellularLocation>
    <subcellularLocation>
        <location evidence="1">Membrane</location>
    </subcellularLocation>
    <text evidence="9">Localizes to the division septum.</text>
</comment>
<keyword evidence="6 9" id="KW-1133">Transmembrane helix</keyword>
<dbReference type="GO" id="GO:0005886">
    <property type="term" value="C:plasma membrane"/>
    <property type="evidence" value="ECO:0007669"/>
    <property type="project" value="UniProtKB-SubCell"/>
</dbReference>
<comment type="similarity">
    <text evidence="9">Belongs to the FtsQ/DivIB family. FtsQ subfamily.</text>
</comment>
<evidence type="ECO:0000256" key="3">
    <source>
        <dbReference type="ARBA" id="ARBA00022519"/>
    </source>
</evidence>
<dbReference type="Pfam" id="PF03799">
    <property type="entry name" value="FtsQ_DivIB_C"/>
    <property type="match status" value="1"/>
</dbReference>
<keyword evidence="2 9" id="KW-1003">Cell membrane</keyword>
<evidence type="ECO:0000256" key="7">
    <source>
        <dbReference type="ARBA" id="ARBA00023136"/>
    </source>
</evidence>
<evidence type="ECO:0000313" key="11">
    <source>
        <dbReference type="EMBL" id="PZR12654.1"/>
    </source>
</evidence>
<feature type="domain" description="POTRA" evidence="10">
    <location>
        <begin position="61"/>
        <end position="129"/>
    </location>
</feature>
<evidence type="ECO:0000259" key="10">
    <source>
        <dbReference type="PROSITE" id="PS51779"/>
    </source>
</evidence>
<keyword evidence="4 9" id="KW-0132">Cell division</keyword>
<dbReference type="InterPro" id="IPR034746">
    <property type="entry name" value="POTRA"/>
</dbReference>
<accession>A0A2W5V9V7</accession>
<comment type="caution">
    <text evidence="11">The sequence shown here is derived from an EMBL/GenBank/DDBJ whole genome shotgun (WGS) entry which is preliminary data.</text>
</comment>
<dbReference type="InterPro" id="IPR026579">
    <property type="entry name" value="FtsQ"/>
</dbReference>
<dbReference type="HAMAP" id="MF_00911">
    <property type="entry name" value="FtsQ_subfam"/>
    <property type="match status" value="1"/>
</dbReference>
<feature type="transmembrane region" description="Helical" evidence="9">
    <location>
        <begin position="30"/>
        <end position="55"/>
    </location>
</feature>
<evidence type="ECO:0000256" key="8">
    <source>
        <dbReference type="ARBA" id="ARBA00023306"/>
    </source>
</evidence>
<evidence type="ECO:0000256" key="9">
    <source>
        <dbReference type="HAMAP-Rule" id="MF_00911"/>
    </source>
</evidence>
<dbReference type="Gene3D" id="3.10.20.310">
    <property type="entry name" value="membrane protein fhac"/>
    <property type="match status" value="1"/>
</dbReference>
<keyword evidence="3" id="KW-0997">Cell inner membrane</keyword>
<name>A0A2W5V9V7_9BACT</name>
<dbReference type="PANTHER" id="PTHR35851">
    <property type="entry name" value="CELL DIVISION PROTEIN FTSQ"/>
    <property type="match status" value="1"/>
</dbReference>
<dbReference type="Proteomes" id="UP000249061">
    <property type="component" value="Unassembled WGS sequence"/>
</dbReference>
<dbReference type="PROSITE" id="PS51779">
    <property type="entry name" value="POTRA"/>
    <property type="match status" value="1"/>
</dbReference>
<evidence type="ECO:0000313" key="12">
    <source>
        <dbReference type="Proteomes" id="UP000249061"/>
    </source>
</evidence>
<keyword evidence="8 9" id="KW-0131">Cell cycle</keyword>
<comment type="function">
    <text evidence="9">Essential cell division protein.</text>
</comment>
<dbReference type="InterPro" id="IPR005548">
    <property type="entry name" value="Cell_div_FtsQ/DivIB_C"/>
</dbReference>
<dbReference type="GO" id="GO:0032153">
    <property type="term" value="C:cell division site"/>
    <property type="evidence" value="ECO:0007669"/>
    <property type="project" value="UniProtKB-UniRule"/>
</dbReference>
<dbReference type="EMBL" id="QFQP01000011">
    <property type="protein sequence ID" value="PZR12654.1"/>
    <property type="molecule type" value="Genomic_DNA"/>
</dbReference>
<evidence type="ECO:0000256" key="4">
    <source>
        <dbReference type="ARBA" id="ARBA00022618"/>
    </source>
</evidence>
<keyword evidence="5 9" id="KW-0812">Transmembrane</keyword>
<evidence type="ECO:0000256" key="5">
    <source>
        <dbReference type="ARBA" id="ARBA00022692"/>
    </source>
</evidence>
<dbReference type="InterPro" id="IPR013685">
    <property type="entry name" value="POTRA_FtsQ_type"/>
</dbReference>
<organism evidence="11 12">
    <name type="scientific">Archangium gephyra</name>
    <dbReference type="NCBI Taxonomy" id="48"/>
    <lineage>
        <taxon>Bacteria</taxon>
        <taxon>Pseudomonadati</taxon>
        <taxon>Myxococcota</taxon>
        <taxon>Myxococcia</taxon>
        <taxon>Myxococcales</taxon>
        <taxon>Cystobacterineae</taxon>
        <taxon>Archangiaceae</taxon>
        <taxon>Archangium</taxon>
    </lineage>
</organism>
<sequence>MFSTKRNRRRVDAAKKTGELKAAATNHGPVVLKVLGLLCASVAIFFGTIHGVAWARTTPTFGLKKVTVVGQENATDVELARLAAISLGQNLWTMDTRAMERSIAAHPWVKSVTVTRHFPQSLTISIEEHRAVALLSIGDLYLVNEVSEPFKRIKAGDSFDLPLVTGIDRELFTEKREDALEKLRQAVALIDAYASEPLVKKQPLSEVNLHPEGVTGVTCDGQEIEFGEGDVPAKLVRLARVRKELVARSMVAEVIRLDNRARPSWVAVQISAKKP</sequence>
<proteinExistence type="inferred from homology"/>
<keyword evidence="7 9" id="KW-0472">Membrane</keyword>
<dbReference type="GO" id="GO:0043093">
    <property type="term" value="P:FtsZ-dependent cytokinesis"/>
    <property type="evidence" value="ECO:0007669"/>
    <property type="project" value="UniProtKB-UniRule"/>
</dbReference>